<evidence type="ECO:0000256" key="8">
    <source>
        <dbReference type="ARBA" id="ARBA00023004"/>
    </source>
</evidence>
<evidence type="ECO:0000256" key="9">
    <source>
        <dbReference type="ARBA" id="ARBA00023157"/>
    </source>
</evidence>
<organism evidence="17 18">
    <name type="scientific">Rubroshorea leprosula</name>
    <dbReference type="NCBI Taxonomy" id="152421"/>
    <lineage>
        <taxon>Eukaryota</taxon>
        <taxon>Viridiplantae</taxon>
        <taxon>Streptophyta</taxon>
        <taxon>Embryophyta</taxon>
        <taxon>Tracheophyta</taxon>
        <taxon>Spermatophyta</taxon>
        <taxon>Magnoliopsida</taxon>
        <taxon>eudicotyledons</taxon>
        <taxon>Gunneridae</taxon>
        <taxon>Pentapetalae</taxon>
        <taxon>rosids</taxon>
        <taxon>malvids</taxon>
        <taxon>Malvales</taxon>
        <taxon>Dipterocarpaceae</taxon>
        <taxon>Rubroshorea</taxon>
    </lineage>
</organism>
<sequence>MKTIVSIVLVLLFRLGVDGDGLSYDFYEKSCPQVEDIVKAGLQNTFLKDPAAPAALLRLMFHDCQVQGCDASILVDPSEENLQMEMHSSKNFGIIKRELISVVKSMVEAQCPQQVSCADILILVAREAVAMTGGPWIEVPLGRKDSSATPSYELADAMLPSPTTGVDEMLEIFSKKGMTLEESVAILGAHTLGISHCSSLLNRLYNPSGDKTGVMEPSFAAFLRLNCPAGSLTSNLSFVLNDPTAFVFDNQYYINALGGKGVLKIDAEMVLDPGTARVMERFSGDQDGFFQAFSSAFVKLSISGVLTGNQGAIRKKCNAIN</sequence>
<keyword evidence="7 15" id="KW-0560">Oxidoreductase</keyword>
<evidence type="ECO:0000256" key="7">
    <source>
        <dbReference type="ARBA" id="ARBA00023002"/>
    </source>
</evidence>
<keyword evidence="9 14" id="KW-1015">Disulfide bond</keyword>
<dbReference type="InterPro" id="IPR002016">
    <property type="entry name" value="Haem_peroxidase"/>
</dbReference>
<dbReference type="GO" id="GO:0140825">
    <property type="term" value="F:lactoperoxidase activity"/>
    <property type="evidence" value="ECO:0007669"/>
    <property type="project" value="UniProtKB-EC"/>
</dbReference>
<keyword evidence="15" id="KW-0376">Hydrogen peroxide</keyword>
<dbReference type="Proteomes" id="UP001054252">
    <property type="component" value="Unassembled WGS sequence"/>
</dbReference>
<feature type="binding site" evidence="12">
    <location>
        <position position="68"/>
    </location>
    <ligand>
        <name>Ca(2+)</name>
        <dbReference type="ChEBI" id="CHEBI:29108"/>
        <label>1</label>
    </ligand>
</feature>
<evidence type="ECO:0000256" key="14">
    <source>
        <dbReference type="PIRSR" id="PIRSR600823-5"/>
    </source>
</evidence>
<comment type="cofactor">
    <cofactor evidence="12 15">
        <name>Ca(2+)</name>
        <dbReference type="ChEBI" id="CHEBI:29108"/>
    </cofactor>
    <text evidence="12 15">Binds 2 calcium ions per subunit.</text>
</comment>
<evidence type="ECO:0000256" key="4">
    <source>
        <dbReference type="ARBA" id="ARBA00022559"/>
    </source>
</evidence>
<comment type="cofactor">
    <cofactor evidence="12 15">
        <name>heme b</name>
        <dbReference type="ChEBI" id="CHEBI:60344"/>
    </cofactor>
    <text evidence="12 15">Binds 1 heme b (iron(II)-protoporphyrin IX) group per subunit.</text>
</comment>
<dbReference type="AlphaFoldDB" id="A0AAV5M721"/>
<evidence type="ECO:0000256" key="10">
    <source>
        <dbReference type="PIRSR" id="PIRSR600823-1"/>
    </source>
</evidence>
<comment type="catalytic activity">
    <reaction evidence="1 15">
        <text>2 a phenolic donor + H2O2 = 2 a phenolic radical donor + 2 H2O</text>
        <dbReference type="Rhea" id="RHEA:56136"/>
        <dbReference type="ChEBI" id="CHEBI:15377"/>
        <dbReference type="ChEBI" id="CHEBI:16240"/>
        <dbReference type="ChEBI" id="CHEBI:139520"/>
        <dbReference type="ChEBI" id="CHEBI:139521"/>
        <dbReference type="EC" id="1.11.1.7"/>
    </reaction>
</comment>
<dbReference type="Gene3D" id="1.10.420.10">
    <property type="entry name" value="Peroxidase, domain 2"/>
    <property type="match status" value="1"/>
</dbReference>
<gene>
    <name evidence="17" type="ORF">SLEP1_g52146</name>
</gene>
<feature type="disulfide bond" evidence="14">
    <location>
        <begin position="31"/>
        <end position="111"/>
    </location>
</feature>
<accession>A0AAV5M721</accession>
<protein>
    <recommendedName>
        <fullName evidence="3 15">Peroxidase</fullName>
        <ecNumber evidence="3 15">1.11.1.7</ecNumber>
    </recommendedName>
</protein>
<dbReference type="Pfam" id="PF00141">
    <property type="entry name" value="peroxidase"/>
    <property type="match status" value="1"/>
</dbReference>
<keyword evidence="8 12" id="KW-0408">Iron</keyword>
<evidence type="ECO:0000256" key="11">
    <source>
        <dbReference type="PIRSR" id="PIRSR600823-2"/>
    </source>
</evidence>
<feature type="disulfide bond" evidence="14">
    <location>
        <begin position="117"/>
        <end position="317"/>
    </location>
</feature>
<feature type="disulfide bond" evidence="14">
    <location>
        <begin position="197"/>
        <end position="227"/>
    </location>
</feature>
<comment type="caution">
    <text evidence="17">The sequence shown here is derived from an EMBL/GenBank/DDBJ whole genome shotgun (WGS) entry which is preliminary data.</text>
</comment>
<dbReference type="PANTHER" id="PTHR31517:SF81">
    <property type="entry name" value="PEROXIDASE"/>
    <property type="match status" value="1"/>
</dbReference>
<dbReference type="CDD" id="cd00693">
    <property type="entry name" value="secretory_peroxidase"/>
    <property type="match status" value="1"/>
</dbReference>
<keyword evidence="4 15" id="KW-0575">Peroxidase</keyword>
<feature type="chain" id="PRO_5043099918" description="Peroxidase" evidence="15">
    <location>
        <begin position="20"/>
        <end position="321"/>
    </location>
</feature>
<comment type="function">
    <text evidence="2">Removal of H(2)O(2), oxidation of toxic reductants, biosynthesis and degradation of lignin, suberization, auxin catabolism, response to environmental stresses such as wounding, pathogen attack and oxidative stress. These functions might be dependent on each isozyme/isoform in each plant tissue.</text>
</comment>
<dbReference type="PRINTS" id="PR00458">
    <property type="entry name" value="PEROXIDASE"/>
</dbReference>
<dbReference type="GO" id="GO:0042744">
    <property type="term" value="P:hydrogen peroxide catabolic process"/>
    <property type="evidence" value="ECO:0007669"/>
    <property type="project" value="UniProtKB-KW"/>
</dbReference>
<dbReference type="GO" id="GO:0020037">
    <property type="term" value="F:heme binding"/>
    <property type="evidence" value="ECO:0007669"/>
    <property type="project" value="UniProtKB-UniRule"/>
</dbReference>
<name>A0AAV5M721_9ROSI</name>
<keyword evidence="12 15" id="KW-0106">Calcium</keyword>
<evidence type="ECO:0000313" key="18">
    <source>
        <dbReference type="Proteomes" id="UP001054252"/>
    </source>
</evidence>
<evidence type="ECO:0000313" key="17">
    <source>
        <dbReference type="EMBL" id="GKV45014.1"/>
    </source>
</evidence>
<proteinExistence type="inferred from homology"/>
<feature type="binding site" evidence="12">
    <location>
        <position position="66"/>
    </location>
    <ligand>
        <name>Ca(2+)</name>
        <dbReference type="ChEBI" id="CHEBI:29108"/>
        <label>1</label>
    </ligand>
</feature>
<dbReference type="FunFam" id="1.10.420.10:FF:000001">
    <property type="entry name" value="Peroxidase"/>
    <property type="match status" value="1"/>
</dbReference>
<feature type="binding site" evidence="12">
    <location>
        <position position="249"/>
    </location>
    <ligand>
        <name>Ca(2+)</name>
        <dbReference type="ChEBI" id="CHEBI:29108"/>
        <label>2</label>
    </ligand>
</feature>
<feature type="site" description="Transition state stabilizer" evidence="13">
    <location>
        <position position="58"/>
    </location>
</feature>
<feature type="binding site" evidence="11">
    <location>
        <position position="160"/>
    </location>
    <ligand>
        <name>substrate</name>
    </ligand>
</feature>
<dbReference type="PRINTS" id="PR00461">
    <property type="entry name" value="PLPEROXIDASE"/>
</dbReference>
<dbReference type="InterPro" id="IPR010255">
    <property type="entry name" value="Haem_peroxidase_sf"/>
</dbReference>
<comment type="similarity">
    <text evidence="15">Belongs to the peroxidase family. Classical plant (class III) peroxidase subfamily.</text>
</comment>
<dbReference type="PANTHER" id="PTHR31517">
    <property type="match status" value="1"/>
</dbReference>
<dbReference type="InterPro" id="IPR000823">
    <property type="entry name" value="Peroxidase_pln"/>
</dbReference>
<evidence type="ECO:0000256" key="13">
    <source>
        <dbReference type="PIRSR" id="PIRSR600823-4"/>
    </source>
</evidence>
<evidence type="ECO:0000259" key="16">
    <source>
        <dbReference type="PROSITE" id="PS50873"/>
    </source>
</evidence>
<dbReference type="GO" id="GO:0006979">
    <property type="term" value="P:response to oxidative stress"/>
    <property type="evidence" value="ECO:0007669"/>
    <property type="project" value="UniProtKB-UniRule"/>
</dbReference>
<dbReference type="SUPFAM" id="SSF48113">
    <property type="entry name" value="Heme-dependent peroxidases"/>
    <property type="match status" value="1"/>
</dbReference>
<evidence type="ECO:0000256" key="5">
    <source>
        <dbReference type="ARBA" id="ARBA00022617"/>
    </source>
</evidence>
<dbReference type="InterPro" id="IPR033905">
    <property type="entry name" value="Secretory_peroxidase"/>
</dbReference>
<keyword evidence="6 12" id="KW-0479">Metal-binding</keyword>
<keyword evidence="5 15" id="KW-0349">Heme</keyword>
<feature type="signal peptide" evidence="15">
    <location>
        <begin position="1"/>
        <end position="19"/>
    </location>
</feature>
<feature type="disulfide bond" evidence="14">
    <location>
        <begin position="64"/>
        <end position="69"/>
    </location>
</feature>
<dbReference type="EC" id="1.11.1.7" evidence="3 15"/>
<comment type="subcellular location">
    <subcellularLocation>
        <location evidence="15">Secreted</location>
    </subcellularLocation>
</comment>
<feature type="binding site" evidence="12">
    <location>
        <position position="244"/>
    </location>
    <ligand>
        <name>Ca(2+)</name>
        <dbReference type="ChEBI" id="CHEBI:29108"/>
        <label>2</label>
    </ligand>
</feature>
<dbReference type="GO" id="GO:0005576">
    <property type="term" value="C:extracellular region"/>
    <property type="evidence" value="ECO:0007669"/>
    <property type="project" value="UniProtKB-SubCell"/>
</dbReference>
<keyword evidence="18" id="KW-1185">Reference proteome</keyword>
<evidence type="ECO:0000256" key="3">
    <source>
        <dbReference type="ARBA" id="ARBA00012313"/>
    </source>
</evidence>
<feature type="binding site" evidence="12">
    <location>
        <position position="191"/>
    </location>
    <ligand>
        <name>Ca(2+)</name>
        <dbReference type="ChEBI" id="CHEBI:29108"/>
        <label>2</label>
    </ligand>
</feature>
<evidence type="ECO:0000256" key="12">
    <source>
        <dbReference type="PIRSR" id="PIRSR600823-3"/>
    </source>
</evidence>
<dbReference type="EMBL" id="BPVZ01000189">
    <property type="protein sequence ID" value="GKV45014.1"/>
    <property type="molecule type" value="Genomic_DNA"/>
</dbReference>
<keyword evidence="15" id="KW-0964">Secreted</keyword>
<keyword evidence="15" id="KW-0732">Signal</keyword>
<evidence type="ECO:0000256" key="15">
    <source>
        <dbReference type="RuleBase" id="RU362060"/>
    </source>
</evidence>
<dbReference type="GO" id="GO:0046872">
    <property type="term" value="F:metal ion binding"/>
    <property type="evidence" value="ECO:0007669"/>
    <property type="project" value="UniProtKB-UniRule"/>
</dbReference>
<feature type="binding site" evidence="12">
    <location>
        <position position="70"/>
    </location>
    <ligand>
        <name>Ca(2+)</name>
        <dbReference type="ChEBI" id="CHEBI:29108"/>
        <label>1</label>
    </ligand>
</feature>
<reference evidence="17 18" key="1">
    <citation type="journal article" date="2021" name="Commun. Biol.">
        <title>The genome of Shorea leprosula (Dipterocarpaceae) highlights the ecological relevance of drought in aseasonal tropical rainforests.</title>
        <authorList>
            <person name="Ng K.K.S."/>
            <person name="Kobayashi M.J."/>
            <person name="Fawcett J.A."/>
            <person name="Hatakeyama M."/>
            <person name="Paape T."/>
            <person name="Ng C.H."/>
            <person name="Ang C.C."/>
            <person name="Tnah L.H."/>
            <person name="Lee C.T."/>
            <person name="Nishiyama T."/>
            <person name="Sese J."/>
            <person name="O'Brien M.J."/>
            <person name="Copetti D."/>
            <person name="Mohd Noor M.I."/>
            <person name="Ong R.C."/>
            <person name="Putra M."/>
            <person name="Sireger I.Z."/>
            <person name="Indrioko S."/>
            <person name="Kosugi Y."/>
            <person name="Izuno A."/>
            <person name="Isagi Y."/>
            <person name="Lee S.L."/>
            <person name="Shimizu K.K."/>
        </authorList>
    </citation>
    <scope>NUCLEOTIDE SEQUENCE [LARGE SCALE GENOMIC DNA]</scope>
    <source>
        <strain evidence="17">214</strain>
    </source>
</reference>
<dbReference type="PROSITE" id="PS50873">
    <property type="entry name" value="PEROXIDASE_4"/>
    <property type="match status" value="1"/>
</dbReference>
<feature type="binding site" evidence="12">
    <location>
        <position position="63"/>
    </location>
    <ligand>
        <name>Ca(2+)</name>
        <dbReference type="ChEBI" id="CHEBI:29108"/>
        <label>1</label>
    </ligand>
</feature>
<feature type="active site" description="Proton acceptor" evidence="10">
    <location>
        <position position="62"/>
    </location>
</feature>
<dbReference type="Gene3D" id="1.10.520.10">
    <property type="match status" value="1"/>
</dbReference>
<evidence type="ECO:0000256" key="1">
    <source>
        <dbReference type="ARBA" id="ARBA00000189"/>
    </source>
</evidence>
<feature type="binding site" evidence="12">
    <location>
        <position position="72"/>
    </location>
    <ligand>
        <name>Ca(2+)</name>
        <dbReference type="ChEBI" id="CHEBI:29108"/>
        <label>1</label>
    </ligand>
</feature>
<evidence type="ECO:0000256" key="2">
    <source>
        <dbReference type="ARBA" id="ARBA00002322"/>
    </source>
</evidence>
<feature type="binding site" evidence="12">
    <location>
        <position position="85"/>
    </location>
    <ligand>
        <name>Ca(2+)</name>
        <dbReference type="ChEBI" id="CHEBI:29108"/>
        <label>1</label>
    </ligand>
</feature>
<evidence type="ECO:0000256" key="6">
    <source>
        <dbReference type="ARBA" id="ARBA00022723"/>
    </source>
</evidence>
<feature type="binding site" description="axial binding residue" evidence="12">
    <location>
        <position position="190"/>
    </location>
    <ligand>
        <name>heme b</name>
        <dbReference type="ChEBI" id="CHEBI:60344"/>
    </ligand>
    <ligandPart>
        <name>Fe</name>
        <dbReference type="ChEBI" id="CHEBI:18248"/>
    </ligandPart>
</feature>
<feature type="domain" description="Plant heme peroxidase family profile" evidence="16">
    <location>
        <begin position="21"/>
        <end position="321"/>
    </location>
</feature>